<dbReference type="PATRIC" id="fig|1424334.3.peg.1919"/>
<evidence type="ECO:0000256" key="1">
    <source>
        <dbReference type="ARBA" id="ARBA00010996"/>
    </source>
</evidence>
<dbReference type="GO" id="GO:0046872">
    <property type="term" value="F:metal ion binding"/>
    <property type="evidence" value="ECO:0007669"/>
    <property type="project" value="UniProtKB-KW"/>
</dbReference>
<feature type="chain" id="PRO_5004773058" evidence="5">
    <location>
        <begin position="37"/>
        <end position="227"/>
    </location>
</feature>
<keyword evidence="3" id="KW-0479">Metal-binding</keyword>
<dbReference type="Proteomes" id="UP000018733">
    <property type="component" value="Unassembled WGS sequence"/>
</dbReference>
<protein>
    <submittedName>
        <fullName evidence="7">Electron transporter</fullName>
    </submittedName>
</protein>
<dbReference type="InterPro" id="IPR003782">
    <property type="entry name" value="SCO1/SenC"/>
</dbReference>
<gene>
    <name evidence="7" type="ORF">W822_09560</name>
</gene>
<dbReference type="SUPFAM" id="SSF52833">
    <property type="entry name" value="Thioredoxin-like"/>
    <property type="match status" value="1"/>
</dbReference>
<evidence type="ECO:0000256" key="4">
    <source>
        <dbReference type="PIRSR" id="PIRSR603782-2"/>
    </source>
</evidence>
<evidence type="ECO:0000313" key="8">
    <source>
        <dbReference type="Proteomes" id="UP000018733"/>
    </source>
</evidence>
<evidence type="ECO:0000256" key="2">
    <source>
        <dbReference type="ARBA" id="ARBA00023008"/>
    </source>
</evidence>
<evidence type="ECO:0000256" key="5">
    <source>
        <dbReference type="SAM" id="SignalP"/>
    </source>
</evidence>
<dbReference type="RefSeq" id="WP_024004885.1">
    <property type="nucleotide sequence ID" value="NZ_KI650979.1"/>
</dbReference>
<evidence type="ECO:0000313" key="7">
    <source>
        <dbReference type="EMBL" id="ETF03047.1"/>
    </source>
</evidence>
<dbReference type="Pfam" id="PF02630">
    <property type="entry name" value="SCO1-SenC"/>
    <property type="match status" value="1"/>
</dbReference>
<dbReference type="HOGENOM" id="CLU_050131_3_1_4"/>
<feature type="binding site" evidence="3">
    <location>
        <position position="105"/>
    </location>
    <ligand>
        <name>Cu cation</name>
        <dbReference type="ChEBI" id="CHEBI:23378"/>
    </ligand>
</feature>
<comment type="caution">
    <text evidence="7">The sequence shown here is derived from an EMBL/GenBank/DDBJ whole genome shotgun (WGS) entry which is preliminary data.</text>
</comment>
<dbReference type="eggNOG" id="COG1999">
    <property type="taxonomic scope" value="Bacteria"/>
</dbReference>
<keyword evidence="8" id="KW-1185">Reference proteome</keyword>
<feature type="binding site" evidence="3">
    <location>
        <position position="193"/>
    </location>
    <ligand>
        <name>Cu cation</name>
        <dbReference type="ChEBI" id="CHEBI:23378"/>
    </ligand>
</feature>
<reference evidence="7 8" key="1">
    <citation type="journal article" date="2014" name="Genome Announc.">
        <title>Draft Genome Sequence of Advenella kashmirensis Strain W13003, a Polycyclic Aromatic Hydrocarbon-Degrading Bacterium.</title>
        <authorList>
            <person name="Wang X."/>
            <person name="Jin D."/>
            <person name="Zhou L."/>
            <person name="Wu L."/>
            <person name="An W."/>
            <person name="Zhao L."/>
        </authorList>
    </citation>
    <scope>NUCLEOTIDE SEQUENCE [LARGE SCALE GENOMIC DNA]</scope>
    <source>
        <strain evidence="7 8">W13003</strain>
    </source>
</reference>
<dbReference type="PANTHER" id="PTHR12151:SF25">
    <property type="entry name" value="LINALOOL DEHYDRATASE_ISOMERASE DOMAIN-CONTAINING PROTEIN"/>
    <property type="match status" value="1"/>
</dbReference>
<feature type="disulfide bond" description="Redox-active" evidence="4">
    <location>
        <begin position="105"/>
        <end position="109"/>
    </location>
</feature>
<dbReference type="EMBL" id="AYXT01000009">
    <property type="protein sequence ID" value="ETF03047.1"/>
    <property type="molecule type" value="Genomic_DNA"/>
</dbReference>
<dbReference type="PROSITE" id="PS51257">
    <property type="entry name" value="PROKAR_LIPOPROTEIN"/>
    <property type="match status" value="1"/>
</dbReference>
<evidence type="ECO:0000259" key="6">
    <source>
        <dbReference type="PROSITE" id="PS51352"/>
    </source>
</evidence>
<dbReference type="PROSITE" id="PS51352">
    <property type="entry name" value="THIOREDOXIN_2"/>
    <property type="match status" value="1"/>
</dbReference>
<comment type="similarity">
    <text evidence="1">Belongs to the SCO1/2 family.</text>
</comment>
<feature type="binding site" evidence="3">
    <location>
        <position position="109"/>
    </location>
    <ligand>
        <name>Cu cation</name>
        <dbReference type="ChEBI" id="CHEBI:23378"/>
    </ligand>
</feature>
<dbReference type="STRING" id="1424334.W822_09560"/>
<dbReference type="Gene3D" id="3.40.30.10">
    <property type="entry name" value="Glutaredoxin"/>
    <property type="match status" value="1"/>
</dbReference>
<dbReference type="CDD" id="cd02968">
    <property type="entry name" value="SCO"/>
    <property type="match status" value="1"/>
</dbReference>
<feature type="domain" description="Thioredoxin" evidence="6">
    <location>
        <begin position="66"/>
        <end position="227"/>
    </location>
</feature>
<dbReference type="OrthoDB" id="9790194at2"/>
<dbReference type="InterPro" id="IPR013766">
    <property type="entry name" value="Thioredoxin_domain"/>
</dbReference>
<proteinExistence type="inferred from homology"/>
<keyword evidence="4" id="KW-1015">Disulfide bond</keyword>
<evidence type="ECO:0000256" key="3">
    <source>
        <dbReference type="PIRSR" id="PIRSR603782-1"/>
    </source>
</evidence>
<keyword evidence="2 3" id="KW-0186">Copper</keyword>
<feature type="signal peptide" evidence="5">
    <location>
        <begin position="1"/>
        <end position="36"/>
    </location>
</feature>
<dbReference type="PANTHER" id="PTHR12151">
    <property type="entry name" value="ELECTRON TRANSPORT PROTIN SCO1/SENC FAMILY MEMBER"/>
    <property type="match status" value="1"/>
</dbReference>
<organism evidence="7 8">
    <name type="scientific">Advenella kashmirensis W13003</name>
    <dbReference type="NCBI Taxonomy" id="1424334"/>
    <lineage>
        <taxon>Bacteria</taxon>
        <taxon>Pseudomonadati</taxon>
        <taxon>Pseudomonadota</taxon>
        <taxon>Betaproteobacteria</taxon>
        <taxon>Burkholderiales</taxon>
        <taxon>Alcaligenaceae</taxon>
    </lineage>
</organism>
<sequence length="227" mass="24030">MKLYRPLQCATRTILAVTLAAALAACDNSASDSVNAATPANAGSGNASSAASGVSAAVGGFKGTDITGTGFGKNIELVDQDGKPVTLLDAYRGKVMVVFFGFTQCPDVCPTTMAELAQVKEKLTPEQRDRVQVIMVSIDPQRDTPAVLKQYVHAFDPSFVGLTGSDEQIAKVASSFKAYYKKVESGDSYTMEHSSGLYVLDTQGESRLLVKPNTPPEDIAADIQKLL</sequence>
<name>V8QTV8_9BURK</name>
<dbReference type="FunFam" id="3.40.30.10:FF:000013">
    <property type="entry name" value="Blast:Protein SCO1 homolog, mitochondrial"/>
    <property type="match status" value="1"/>
</dbReference>
<dbReference type="AlphaFoldDB" id="V8QTV8"/>
<dbReference type="InterPro" id="IPR036249">
    <property type="entry name" value="Thioredoxin-like_sf"/>
</dbReference>
<keyword evidence="5" id="KW-0732">Signal</keyword>
<accession>V8QTV8</accession>